<gene>
    <name evidence="2" type="ORF">POCTA_138.1.T0510170</name>
</gene>
<dbReference type="GO" id="GO:0005730">
    <property type="term" value="C:nucleolus"/>
    <property type="evidence" value="ECO:0007669"/>
    <property type="project" value="TreeGrafter"/>
</dbReference>
<organism evidence="2 3">
    <name type="scientific">Paramecium octaurelia</name>
    <dbReference type="NCBI Taxonomy" id="43137"/>
    <lineage>
        <taxon>Eukaryota</taxon>
        <taxon>Sar</taxon>
        <taxon>Alveolata</taxon>
        <taxon>Ciliophora</taxon>
        <taxon>Intramacronucleata</taxon>
        <taxon>Oligohymenophorea</taxon>
        <taxon>Peniculida</taxon>
        <taxon>Parameciidae</taxon>
        <taxon>Paramecium</taxon>
    </lineage>
</organism>
<dbReference type="PANTHER" id="PTHR10925">
    <property type="entry name" value="N-ACETYLTRANSFERASE 10"/>
    <property type="match status" value="1"/>
</dbReference>
<protein>
    <recommendedName>
        <fullName evidence="4">Transmembrane protein</fullName>
    </recommendedName>
</protein>
<dbReference type="OMA" id="SKHNANI"/>
<proteinExistence type="predicted"/>
<keyword evidence="1" id="KW-1133">Transmembrane helix</keyword>
<keyword evidence="1" id="KW-0812">Transmembrane</keyword>
<dbReference type="OrthoDB" id="10067491at2759"/>
<keyword evidence="1" id="KW-0472">Membrane</keyword>
<dbReference type="GO" id="GO:1990883">
    <property type="term" value="F:18S rRNA cytidine N-acetyltransferase activity"/>
    <property type="evidence" value="ECO:0007669"/>
    <property type="project" value="TreeGrafter"/>
</dbReference>
<evidence type="ECO:0000256" key="1">
    <source>
        <dbReference type="SAM" id="Phobius"/>
    </source>
</evidence>
<accession>A0A8S1V0J5</accession>
<feature type="transmembrane region" description="Helical" evidence="1">
    <location>
        <begin position="115"/>
        <end position="137"/>
    </location>
</feature>
<keyword evidence="3" id="KW-1185">Reference proteome</keyword>
<dbReference type="GO" id="GO:0000049">
    <property type="term" value="F:tRNA binding"/>
    <property type="evidence" value="ECO:0007669"/>
    <property type="project" value="TreeGrafter"/>
</dbReference>
<comment type="caution">
    <text evidence="2">The sequence shown here is derived from an EMBL/GenBank/DDBJ whole genome shotgun (WGS) entry which is preliminary data.</text>
</comment>
<dbReference type="AlphaFoldDB" id="A0A8S1V0J5"/>
<dbReference type="EMBL" id="CAJJDP010000051">
    <property type="protein sequence ID" value="CAD8168206.1"/>
    <property type="molecule type" value="Genomic_DNA"/>
</dbReference>
<reference evidence="2" key="1">
    <citation type="submission" date="2021-01" db="EMBL/GenBank/DDBJ databases">
        <authorList>
            <consortium name="Genoscope - CEA"/>
            <person name="William W."/>
        </authorList>
    </citation>
    <scope>NUCLEOTIDE SEQUENCE</scope>
</reference>
<sequence>MKLENRSKYQVATMHQLLSQLSMIQKSKILQCYKKDLGFTTQNKKREAEIRNQQNQGRNLMNEPFNVFLSSNIIRYCQYVETQKVFGNIYEMLILQDFEALTLCRTVEIIVGGGIIVLLIKIISSLYNYILFLWTFIQNLEPRFNERFIINF</sequence>
<dbReference type="PANTHER" id="PTHR10925:SF5">
    <property type="entry name" value="RNA CYTIDINE ACETYLTRANSFERASE"/>
    <property type="match status" value="1"/>
</dbReference>
<name>A0A8S1V0J5_PAROT</name>
<dbReference type="GO" id="GO:0030686">
    <property type="term" value="C:90S preribosome"/>
    <property type="evidence" value="ECO:0007669"/>
    <property type="project" value="TreeGrafter"/>
</dbReference>
<dbReference type="InterPro" id="IPR032672">
    <property type="entry name" value="TmcA/NAT10/Kre33"/>
</dbReference>
<dbReference type="GO" id="GO:1904812">
    <property type="term" value="P:rRNA acetylation involved in maturation of SSU-rRNA"/>
    <property type="evidence" value="ECO:0007669"/>
    <property type="project" value="TreeGrafter"/>
</dbReference>
<evidence type="ECO:0000313" key="2">
    <source>
        <dbReference type="EMBL" id="CAD8168206.1"/>
    </source>
</evidence>
<dbReference type="Proteomes" id="UP000683925">
    <property type="component" value="Unassembled WGS sequence"/>
</dbReference>
<evidence type="ECO:0000313" key="3">
    <source>
        <dbReference type="Proteomes" id="UP000683925"/>
    </source>
</evidence>
<evidence type="ECO:0008006" key="4">
    <source>
        <dbReference type="Google" id="ProtNLM"/>
    </source>
</evidence>